<dbReference type="Proteomes" id="UP000251993">
    <property type="component" value="Chromosome"/>
</dbReference>
<dbReference type="AlphaFoldDB" id="A0A344TDE8"/>
<dbReference type="OrthoDB" id="9773381at2"/>
<sequence>MKVIKKGIRLLLFSFGLVLSTQAQELNCVVTLNYNQLFTQQNTDNASLNQLKNVITDFMNARRWTNDNFNPEERINCKLNINLIRSPAQGVYEGTTQLIVTRPVYGTNYETILLNFIDRNFNFNYLPNNPMYYNENTYSDELTQTLAFYAYIILAVDYDSFSKLGGNNYLQRAQQVANLALGVNPGGAPAGWNATGNDRRNRFWLVDNLNNQLMLPVREGVYSYHRLALDTFTENPIGARTQVMNLLTTLQQTNRVLPGSVYINSFFDAKGEEINKILLEASKEDRQKAFNMLSQLDPSKTELYRKLLR</sequence>
<protein>
    <submittedName>
        <fullName evidence="2">DUF4835 domain-containing protein</fullName>
    </submittedName>
</protein>
<dbReference type="RefSeq" id="WP_114065456.1">
    <property type="nucleotide sequence ID" value="NZ_CP030850.1"/>
</dbReference>
<organism evidence="2 3">
    <name type="scientific">Runella rosea</name>
    <dbReference type="NCBI Taxonomy" id="2259595"/>
    <lineage>
        <taxon>Bacteria</taxon>
        <taxon>Pseudomonadati</taxon>
        <taxon>Bacteroidota</taxon>
        <taxon>Cytophagia</taxon>
        <taxon>Cytophagales</taxon>
        <taxon>Spirosomataceae</taxon>
        <taxon>Runella</taxon>
    </lineage>
</organism>
<keyword evidence="3" id="KW-1185">Reference proteome</keyword>
<keyword evidence="1" id="KW-0732">Signal</keyword>
<evidence type="ECO:0000313" key="3">
    <source>
        <dbReference type="Proteomes" id="UP000251993"/>
    </source>
</evidence>
<accession>A0A344TDE8</accession>
<gene>
    <name evidence="2" type="ORF">DR864_02455</name>
</gene>
<feature type="chain" id="PRO_5016988656" evidence="1">
    <location>
        <begin position="24"/>
        <end position="309"/>
    </location>
</feature>
<proteinExistence type="predicted"/>
<dbReference type="KEGG" id="run:DR864_02455"/>
<evidence type="ECO:0000256" key="1">
    <source>
        <dbReference type="SAM" id="SignalP"/>
    </source>
</evidence>
<dbReference type="Pfam" id="PF16119">
    <property type="entry name" value="DUF4835"/>
    <property type="match status" value="1"/>
</dbReference>
<name>A0A344TDE8_9BACT</name>
<dbReference type="EMBL" id="CP030850">
    <property type="protein sequence ID" value="AXE16669.1"/>
    <property type="molecule type" value="Genomic_DNA"/>
</dbReference>
<feature type="signal peptide" evidence="1">
    <location>
        <begin position="1"/>
        <end position="23"/>
    </location>
</feature>
<dbReference type="InterPro" id="IPR032274">
    <property type="entry name" value="DUF4835"/>
</dbReference>
<evidence type="ECO:0000313" key="2">
    <source>
        <dbReference type="EMBL" id="AXE16669.1"/>
    </source>
</evidence>
<reference evidence="2 3" key="1">
    <citation type="submission" date="2018-07" db="EMBL/GenBank/DDBJ databases">
        <title>Genome sequencing of Runella.</title>
        <authorList>
            <person name="Baek M.-G."/>
            <person name="Yi H."/>
        </authorList>
    </citation>
    <scope>NUCLEOTIDE SEQUENCE [LARGE SCALE GENOMIC DNA]</scope>
    <source>
        <strain evidence="2 3">HYN0085</strain>
    </source>
</reference>